<keyword evidence="6" id="KW-1185">Reference proteome</keyword>
<proteinExistence type="predicted"/>
<evidence type="ECO:0000256" key="1">
    <source>
        <dbReference type="ARBA" id="ARBA00022737"/>
    </source>
</evidence>
<dbReference type="AlphaFoldDB" id="A0AAE3SY86"/>
<reference evidence="5" key="1">
    <citation type="submission" date="2022-07" db="EMBL/GenBank/DDBJ databases">
        <title>Ectorhizobium quercum gen.nov., sp. nov.</title>
        <authorList>
            <person name="Ma T."/>
            <person name="Li Y."/>
        </authorList>
    </citation>
    <scope>NUCLEOTIDE SEQUENCE</scope>
    <source>
        <strain evidence="5">BDR2-2</strain>
    </source>
</reference>
<feature type="region of interest" description="Disordered" evidence="4">
    <location>
        <begin position="268"/>
        <end position="288"/>
    </location>
</feature>
<evidence type="ECO:0000256" key="3">
    <source>
        <dbReference type="PROSITE-ProRule" id="PRU00023"/>
    </source>
</evidence>
<feature type="repeat" description="ANK" evidence="3">
    <location>
        <begin position="127"/>
        <end position="160"/>
    </location>
</feature>
<feature type="region of interest" description="Disordered" evidence="4">
    <location>
        <begin position="211"/>
        <end position="249"/>
    </location>
</feature>
<dbReference type="Gene3D" id="1.25.40.20">
    <property type="entry name" value="Ankyrin repeat-containing domain"/>
    <property type="match status" value="1"/>
</dbReference>
<evidence type="ECO:0000313" key="5">
    <source>
        <dbReference type="EMBL" id="MCX8999909.1"/>
    </source>
</evidence>
<sequence length="288" mass="31081">MLILVLACTGLSGCDMKRETPATYFDGTAREAAQAIDAGDIARVRVMIEGGLPIDQPGRKQVTLLWYAMFKENFDAVKALTALGSKLDEHMVKGLGTPLHAALVHRDPRYLQAMLDGGLSPDYQNADGTNLLQWAMLGSDALDRVKLLVERGADVNLHDSIGGIALDEAVDSMHPEIAIYLVEHGSRVDNVLTNGSSTAWAVHQTLARLQPGASAAPVTDISLDGSGKPTERDKTPPPVSNQDEATNKLRADFERLRDLMVSRGVTWPPEAPEAVRAQRKAQGLEVAE</sequence>
<dbReference type="PANTHER" id="PTHR24171">
    <property type="entry name" value="ANKYRIN REPEAT DOMAIN-CONTAINING PROTEIN 39-RELATED"/>
    <property type="match status" value="1"/>
</dbReference>
<dbReference type="Pfam" id="PF12796">
    <property type="entry name" value="Ank_2"/>
    <property type="match status" value="1"/>
</dbReference>
<keyword evidence="1" id="KW-0677">Repeat</keyword>
<evidence type="ECO:0000256" key="4">
    <source>
        <dbReference type="SAM" id="MobiDB-lite"/>
    </source>
</evidence>
<evidence type="ECO:0000256" key="2">
    <source>
        <dbReference type="ARBA" id="ARBA00023043"/>
    </source>
</evidence>
<protein>
    <submittedName>
        <fullName evidence="5">Ankyrin repeat domain-containing protein</fullName>
    </submittedName>
</protein>
<dbReference type="InterPro" id="IPR036770">
    <property type="entry name" value="Ankyrin_rpt-contain_sf"/>
</dbReference>
<dbReference type="SMART" id="SM00248">
    <property type="entry name" value="ANK"/>
    <property type="match status" value="4"/>
</dbReference>
<dbReference type="PANTHER" id="PTHR24171:SF11">
    <property type="entry name" value="26S PROTEASOME NON-ATPASE REGULATORY SUBUNIT 10"/>
    <property type="match status" value="1"/>
</dbReference>
<dbReference type="GO" id="GO:0004842">
    <property type="term" value="F:ubiquitin-protein transferase activity"/>
    <property type="evidence" value="ECO:0007669"/>
    <property type="project" value="TreeGrafter"/>
</dbReference>
<dbReference type="Proteomes" id="UP001208771">
    <property type="component" value="Unassembled WGS sequence"/>
</dbReference>
<evidence type="ECO:0000313" key="6">
    <source>
        <dbReference type="Proteomes" id="UP001208771"/>
    </source>
</evidence>
<dbReference type="GO" id="GO:0085020">
    <property type="term" value="P:protein K6-linked ubiquitination"/>
    <property type="evidence" value="ECO:0007669"/>
    <property type="project" value="TreeGrafter"/>
</dbReference>
<dbReference type="PROSITE" id="PS50297">
    <property type="entry name" value="ANK_REP_REGION"/>
    <property type="match status" value="1"/>
</dbReference>
<comment type="caution">
    <text evidence="5">The sequence shown here is derived from an EMBL/GenBank/DDBJ whole genome shotgun (WGS) entry which is preliminary data.</text>
</comment>
<organism evidence="5 6">
    <name type="scientific">Ectorhizobium quercum</name>
    <dbReference type="NCBI Taxonomy" id="2965071"/>
    <lineage>
        <taxon>Bacteria</taxon>
        <taxon>Pseudomonadati</taxon>
        <taxon>Pseudomonadota</taxon>
        <taxon>Alphaproteobacteria</taxon>
        <taxon>Hyphomicrobiales</taxon>
        <taxon>Rhizobiaceae</taxon>
        <taxon>Ectorhizobium</taxon>
    </lineage>
</organism>
<dbReference type="EMBL" id="JANFPI010000012">
    <property type="protein sequence ID" value="MCX8999909.1"/>
    <property type="molecule type" value="Genomic_DNA"/>
</dbReference>
<gene>
    <name evidence="5" type="ORF">NOF55_22650</name>
</gene>
<dbReference type="InterPro" id="IPR002110">
    <property type="entry name" value="Ankyrin_rpt"/>
</dbReference>
<name>A0AAE3SY86_9HYPH</name>
<accession>A0AAE3SY86</accession>
<dbReference type="SUPFAM" id="SSF48403">
    <property type="entry name" value="Ankyrin repeat"/>
    <property type="match status" value="1"/>
</dbReference>
<keyword evidence="2 3" id="KW-0040">ANK repeat</keyword>
<dbReference type="RefSeq" id="WP_306413409.1">
    <property type="nucleotide sequence ID" value="NZ_JANFPI010000012.1"/>
</dbReference>
<dbReference type="PROSITE" id="PS50088">
    <property type="entry name" value="ANK_REPEAT"/>
    <property type="match status" value="1"/>
</dbReference>